<dbReference type="InterPro" id="IPR029048">
    <property type="entry name" value="HSP70_C_sf"/>
</dbReference>
<dbReference type="Pfam" id="PF00012">
    <property type="entry name" value="HSP70"/>
    <property type="match status" value="1"/>
</dbReference>
<dbReference type="InterPro" id="IPR029047">
    <property type="entry name" value="HSP70_peptide-bd_sf"/>
</dbReference>
<dbReference type="InterPro" id="IPR043129">
    <property type="entry name" value="ATPase_NBD"/>
</dbReference>
<feature type="region of interest" description="Disordered" evidence="5">
    <location>
        <begin position="499"/>
        <end position="570"/>
    </location>
</feature>
<keyword evidence="3" id="KW-0143">Chaperone</keyword>
<dbReference type="FunFam" id="3.30.30.30:FF:000002">
    <property type="entry name" value="Heat shock 70 kDa protein 4"/>
    <property type="match status" value="1"/>
</dbReference>
<evidence type="ECO:0000256" key="4">
    <source>
        <dbReference type="ARBA" id="ARBA00061090"/>
    </source>
</evidence>
<dbReference type="Gene3D" id="3.30.30.30">
    <property type="match status" value="1"/>
</dbReference>
<evidence type="ECO:0000256" key="5">
    <source>
        <dbReference type="SAM" id="MobiDB-lite"/>
    </source>
</evidence>
<feature type="compositionally biased region" description="Polar residues" evidence="5">
    <location>
        <begin position="808"/>
        <end position="824"/>
    </location>
</feature>
<evidence type="ECO:0008006" key="7">
    <source>
        <dbReference type="Google" id="ProtNLM"/>
    </source>
</evidence>
<organism evidence="6">
    <name type="scientific">Ananas comosus var. bracteatus</name>
    <name type="common">red pineapple</name>
    <dbReference type="NCBI Taxonomy" id="296719"/>
    <lineage>
        <taxon>Eukaryota</taxon>
        <taxon>Viridiplantae</taxon>
        <taxon>Streptophyta</taxon>
        <taxon>Embryophyta</taxon>
        <taxon>Tracheophyta</taxon>
        <taxon>Spermatophyta</taxon>
        <taxon>Magnoliopsida</taxon>
        <taxon>Liliopsida</taxon>
        <taxon>Poales</taxon>
        <taxon>Bromeliaceae</taxon>
        <taxon>Bromelioideae</taxon>
        <taxon>Ananas</taxon>
    </lineage>
</organism>
<feature type="compositionally biased region" description="Pro residues" evidence="5">
    <location>
        <begin position="785"/>
        <end position="804"/>
    </location>
</feature>
<dbReference type="PANTHER" id="PTHR45639">
    <property type="entry name" value="HSC70CB, ISOFORM G-RELATED"/>
    <property type="match status" value="1"/>
</dbReference>
<proteinExistence type="inferred from homology"/>
<evidence type="ECO:0000256" key="1">
    <source>
        <dbReference type="ARBA" id="ARBA00022741"/>
    </source>
</evidence>
<dbReference type="CDD" id="cd24095">
    <property type="entry name" value="ASKHA_NBD_HSP70_AtHsp70-14-like"/>
    <property type="match status" value="1"/>
</dbReference>
<dbReference type="PRINTS" id="PR00301">
    <property type="entry name" value="HEATSHOCK70"/>
</dbReference>
<comment type="similarity">
    <text evidence="4">Belongs to the heat shock protein 70 (TC 1.A.33) family. HSP110/SSE subfamily.</text>
</comment>
<keyword evidence="2" id="KW-0067">ATP-binding</keyword>
<feature type="region of interest" description="Disordered" evidence="5">
    <location>
        <begin position="746"/>
        <end position="851"/>
    </location>
</feature>
<feature type="compositionally biased region" description="Basic and acidic residues" evidence="5">
    <location>
        <begin position="511"/>
        <end position="520"/>
    </location>
</feature>
<evidence type="ECO:0000256" key="2">
    <source>
        <dbReference type="ARBA" id="ARBA00022840"/>
    </source>
</evidence>
<sequence>MSVVGFDVGNESGIVAVARQRGIDVVLNEESKRETPVVVCFGDKQRFIGATGAASSTMNPKNSISQIKRLVGRKFSDPELQRDLETLPFKVTEGPDGFPLVHVSYLGEQRAFTPTQILAMVLSNLKGIAEKNLGAPVVDCCIGIPVYFTDLQRRAVMDAATIAGLHPLRLFHETTATALAYGIYKTDLPENDQLNVAFVDVGHASMQVCIAAFKKGQLKILSHAYDRSLGGRDFDEALFKHFAAKFKEQYKIDVYQNARACLRLRVACEKLKKVLSANPEAPLSIECLMDEKDVKGFIKREEFEKISAPILERVKGPLERAIKEAGLSVQDVHSVEVVGSGSRVPAIMKILTEFFGKEPRRTMNASESVARGCALQCAMLSPTFRVREFQVLDSFPFPIALSWKGSAPDSQSGATENQQSTVVFPKWNPIPSVKALTFYRSSTFSVDVMYADLEGHPLKISTYTIGPFQSKGGKAKLKVKVRLNLHGIVSIESATMLEEEVEVPVSAVNDQPKEATKMDTDDTPQDSTAGTDINMQEDKSIPDDSANGTENGAADPEEKPARMETDAKVELPKKKVRKTNVPISEIVYGGMAAEDVQKAVEKEFEMALQDRVMEETKDKKNAVEAYVYDMRNKLYDKYNDFVTAPEKEQFISKLQEVEDWLYEDGEDETKGVYVAKLEELKKQGDPIEDRHKEWTERGPAIDQLAYCINSFREAALSKDPKFEHIDIEEKQKVINECSEAEAWLREKNQQQDALPKHATPILRSADVKRKAETLDRFCRPIMTKPRPPPAKPQTPPPSDAPPAAQPQESKQQPPQGDSAASETGGQAPPAGEPMETDNPRDLPPTIPPQHSAAKSLAEVSFFFLSFYFPFTVC</sequence>
<feature type="compositionally biased region" description="Basic and acidic residues" evidence="5">
    <location>
        <begin position="765"/>
        <end position="778"/>
    </location>
</feature>
<dbReference type="PANTHER" id="PTHR45639:SF4">
    <property type="entry name" value="HSC70CB, ISOFORM G"/>
    <property type="match status" value="1"/>
</dbReference>
<accession>A0A6V7NU85</accession>
<gene>
    <name evidence="6" type="ORF">CB5_LOCUS5370</name>
</gene>
<feature type="compositionally biased region" description="Polar residues" evidence="5">
    <location>
        <begin position="525"/>
        <end position="534"/>
    </location>
</feature>
<dbReference type="GO" id="GO:0005524">
    <property type="term" value="F:ATP binding"/>
    <property type="evidence" value="ECO:0007669"/>
    <property type="project" value="UniProtKB-KW"/>
</dbReference>
<dbReference type="FunFam" id="3.90.640.10:FF:000004">
    <property type="entry name" value="Heat shock 70 kDa protein 4"/>
    <property type="match status" value="1"/>
</dbReference>
<dbReference type="EMBL" id="LR862142">
    <property type="protein sequence ID" value="CAD1822159.1"/>
    <property type="molecule type" value="Genomic_DNA"/>
</dbReference>
<dbReference type="SUPFAM" id="SSF100934">
    <property type="entry name" value="Heat shock protein 70kD (HSP70), C-terminal subdomain"/>
    <property type="match status" value="2"/>
</dbReference>
<dbReference type="FunFam" id="1.20.1270.10:FF:000002">
    <property type="entry name" value="Heat shock 70 kDa protein 4"/>
    <property type="match status" value="1"/>
</dbReference>
<evidence type="ECO:0000256" key="3">
    <source>
        <dbReference type="ARBA" id="ARBA00023186"/>
    </source>
</evidence>
<dbReference type="GO" id="GO:0005634">
    <property type="term" value="C:nucleus"/>
    <property type="evidence" value="ECO:0007669"/>
    <property type="project" value="TreeGrafter"/>
</dbReference>
<protein>
    <recommendedName>
        <fullName evidence="7">Heat shock 70 kDa protein 14</fullName>
    </recommendedName>
</protein>
<keyword evidence="1" id="KW-0547">Nucleotide-binding</keyword>
<dbReference type="SUPFAM" id="SSF53067">
    <property type="entry name" value="Actin-like ATPase domain"/>
    <property type="match status" value="2"/>
</dbReference>
<dbReference type="Gene3D" id="3.90.640.10">
    <property type="entry name" value="Actin, Chain A, domain 4"/>
    <property type="match status" value="1"/>
</dbReference>
<dbReference type="Gene3D" id="1.20.1270.10">
    <property type="match status" value="2"/>
</dbReference>
<dbReference type="Gene3D" id="2.60.34.10">
    <property type="entry name" value="Substrate Binding Domain Of DNAk, Chain A, domain 1"/>
    <property type="match status" value="1"/>
</dbReference>
<reference evidence="6" key="1">
    <citation type="submission" date="2020-07" db="EMBL/GenBank/DDBJ databases">
        <authorList>
            <person name="Lin J."/>
        </authorList>
    </citation>
    <scope>NUCLEOTIDE SEQUENCE</scope>
</reference>
<dbReference type="Gene3D" id="3.30.420.40">
    <property type="match status" value="2"/>
</dbReference>
<dbReference type="FunFam" id="3.30.420.40:FF:000171">
    <property type="entry name" value="Heat shock 70 kDa protein 4"/>
    <property type="match status" value="2"/>
</dbReference>
<dbReference type="GO" id="GO:0140662">
    <property type="term" value="F:ATP-dependent protein folding chaperone"/>
    <property type="evidence" value="ECO:0007669"/>
    <property type="project" value="InterPro"/>
</dbReference>
<dbReference type="SUPFAM" id="SSF100920">
    <property type="entry name" value="Heat shock protein 70kD (HSP70), peptide-binding domain"/>
    <property type="match status" value="1"/>
</dbReference>
<evidence type="ECO:0000313" key="6">
    <source>
        <dbReference type="EMBL" id="CAD1822159.1"/>
    </source>
</evidence>
<dbReference type="GO" id="GO:0005829">
    <property type="term" value="C:cytosol"/>
    <property type="evidence" value="ECO:0007669"/>
    <property type="project" value="TreeGrafter"/>
</dbReference>
<name>A0A6V7NU85_ANACO</name>
<dbReference type="InterPro" id="IPR013126">
    <property type="entry name" value="Hsp_70_fam"/>
</dbReference>
<feature type="compositionally biased region" description="Basic and acidic residues" evidence="5">
    <location>
        <begin position="556"/>
        <end position="570"/>
    </location>
</feature>
<dbReference type="AlphaFoldDB" id="A0A6V7NU85"/>